<dbReference type="AlphaFoldDB" id="A0A1B2E6K9"/>
<dbReference type="KEGG" id="pib:BBD41_25250"/>
<gene>
    <name evidence="2" type="ORF">BBD40_10290</name>
    <name evidence="1" type="ORF">BBD41_25250</name>
</gene>
<dbReference type="Proteomes" id="UP000189059">
    <property type="component" value="Unassembled WGS sequence"/>
</dbReference>
<dbReference type="EMBL" id="MRVI01000001">
    <property type="protein sequence ID" value="OOC62210.1"/>
    <property type="molecule type" value="Genomic_DNA"/>
</dbReference>
<evidence type="ECO:0000313" key="1">
    <source>
        <dbReference type="EMBL" id="ANY75615.1"/>
    </source>
</evidence>
<dbReference type="EMBL" id="CP016809">
    <property type="protein sequence ID" value="ANY75615.1"/>
    <property type="molecule type" value="Genomic_DNA"/>
</dbReference>
<protein>
    <submittedName>
        <fullName evidence="1">Uncharacterized protein</fullName>
    </submittedName>
</protein>
<reference evidence="1" key="1">
    <citation type="submission" date="2016-08" db="EMBL/GenBank/DDBJ databases">
        <title>Complete Genome Seqeunce of Paenibacillus sp. nov. IHBB 9852 from high altitute lake of Indian trans-Himalayas.</title>
        <authorList>
            <person name="Kiran S."/>
            <person name="Swarnkar M.K."/>
            <person name="Rana A."/>
            <person name="Tewari R."/>
            <person name="Gulati A."/>
        </authorList>
    </citation>
    <scope>NUCLEOTIDE SEQUENCE [LARGE SCALE GENOMIC DNA]</scope>
    <source>
        <strain evidence="1">IHBB 9852</strain>
    </source>
</reference>
<accession>A0A1B2E6K9</accession>
<keyword evidence="3" id="KW-1185">Reference proteome</keyword>
<sequence length="115" mass="13396">MIRMELHYLTETKNPLKGFRGTVDVTSIHLEQLECSMLVVDIDAISKELSPMWIYSAGGQFFYIKNRLISQVIIMRFSRIIRTYRGGIGARIGRVNGIFWIGVRRPRSLRMKYVN</sequence>
<proteinExistence type="predicted"/>
<organism evidence="1">
    <name type="scientific">Paenibacillus ihbetae</name>
    <dbReference type="NCBI Taxonomy" id="1870820"/>
    <lineage>
        <taxon>Bacteria</taxon>
        <taxon>Bacillati</taxon>
        <taxon>Bacillota</taxon>
        <taxon>Bacilli</taxon>
        <taxon>Bacillales</taxon>
        <taxon>Paenibacillaceae</taxon>
        <taxon>Paenibacillus</taxon>
    </lineage>
</organism>
<evidence type="ECO:0000313" key="2">
    <source>
        <dbReference type="EMBL" id="OOC62210.1"/>
    </source>
</evidence>
<name>A0A1B2E6K9_9BACL</name>
<reference evidence="2 3" key="2">
    <citation type="submission" date="2016-12" db="EMBL/GenBank/DDBJ databases">
        <title>Genome sequencing and description of Paenibacillus sp. nov. from high altitude lake in the Indian Trans- Himalayas.</title>
        <authorList>
            <person name="Kiran S."/>
            <person name="Swarnkar M.K."/>
            <person name="Rana A."/>
            <person name="Tewari R."/>
            <person name="Gulati A."/>
        </authorList>
    </citation>
    <scope>NUCLEOTIDE SEQUENCE [LARGE SCALE GENOMIC DNA]</scope>
    <source>
        <strain evidence="2 3">IHBB 9951</strain>
    </source>
</reference>
<evidence type="ECO:0000313" key="3">
    <source>
        <dbReference type="Proteomes" id="UP000189059"/>
    </source>
</evidence>